<evidence type="ECO:0000313" key="2">
    <source>
        <dbReference type="EMBL" id="MQY09986.1"/>
    </source>
</evidence>
<dbReference type="SUPFAM" id="SSF55729">
    <property type="entry name" value="Acyl-CoA N-acyltransferases (Nat)"/>
    <property type="match status" value="1"/>
</dbReference>
<protein>
    <recommendedName>
        <fullName evidence="1">N-acetyltransferase domain-containing protein</fullName>
    </recommendedName>
</protein>
<evidence type="ECO:0000313" key="3">
    <source>
        <dbReference type="Proteomes" id="UP000466345"/>
    </source>
</evidence>
<dbReference type="InterPro" id="IPR000182">
    <property type="entry name" value="GNAT_dom"/>
</dbReference>
<comment type="caution">
    <text evidence="2">The sequence shown here is derived from an EMBL/GenBank/DDBJ whole genome shotgun (WGS) entry which is preliminary data.</text>
</comment>
<dbReference type="AlphaFoldDB" id="A0A7K0C9B8"/>
<dbReference type="RefSeq" id="WP_153449379.1">
    <property type="nucleotide sequence ID" value="NZ_WEGJ01000001.1"/>
</dbReference>
<dbReference type="Proteomes" id="UP000466345">
    <property type="component" value="Unassembled WGS sequence"/>
</dbReference>
<feature type="domain" description="N-acetyltransferase" evidence="1">
    <location>
        <begin position="5"/>
        <end position="160"/>
    </location>
</feature>
<reference evidence="2 3" key="1">
    <citation type="submission" date="2019-10" db="EMBL/GenBank/DDBJ databases">
        <title>Streptomyces smaragdinus sp. nov. and Streptomyces fabii sp. nov., isolated from the gut of fungus growing-termite Macrotermes natalensis.</title>
        <authorList>
            <person name="Schwitalla J."/>
            <person name="Benndorf R."/>
            <person name="Martin K."/>
            <person name="De Beer W."/>
            <person name="Kaster A.-K."/>
            <person name="Vollmers J."/>
            <person name="Poulsen M."/>
            <person name="Beemelmanns C."/>
        </authorList>
    </citation>
    <scope>NUCLEOTIDE SEQUENCE [LARGE SCALE GENOMIC DNA]</scope>
    <source>
        <strain evidence="2 3">RB5</strain>
    </source>
</reference>
<organism evidence="2 3">
    <name type="scientific">Streptomyces smaragdinus</name>
    <dbReference type="NCBI Taxonomy" id="2585196"/>
    <lineage>
        <taxon>Bacteria</taxon>
        <taxon>Bacillati</taxon>
        <taxon>Actinomycetota</taxon>
        <taxon>Actinomycetes</taxon>
        <taxon>Kitasatosporales</taxon>
        <taxon>Streptomycetaceae</taxon>
        <taxon>Streptomyces</taxon>
    </lineage>
</organism>
<dbReference type="CDD" id="cd04301">
    <property type="entry name" value="NAT_SF"/>
    <property type="match status" value="1"/>
</dbReference>
<gene>
    <name evidence="2" type="ORF">SRB5_00900</name>
</gene>
<accession>A0A7K0C9B8</accession>
<dbReference type="PROSITE" id="PS51186">
    <property type="entry name" value="GNAT"/>
    <property type="match status" value="1"/>
</dbReference>
<dbReference type="OrthoDB" id="3216107at2"/>
<proteinExistence type="predicted"/>
<dbReference type="Gene3D" id="3.40.630.30">
    <property type="match status" value="1"/>
</dbReference>
<keyword evidence="3" id="KW-1185">Reference proteome</keyword>
<dbReference type="EMBL" id="WEGJ01000001">
    <property type="protein sequence ID" value="MQY09986.1"/>
    <property type="molecule type" value="Genomic_DNA"/>
</dbReference>
<name>A0A7K0C9B8_9ACTN</name>
<dbReference type="InterPro" id="IPR016181">
    <property type="entry name" value="Acyl_CoA_acyltransferase"/>
</dbReference>
<dbReference type="Pfam" id="PF00583">
    <property type="entry name" value="Acetyltransf_1"/>
    <property type="match status" value="1"/>
</dbReference>
<evidence type="ECO:0000259" key="1">
    <source>
        <dbReference type="PROSITE" id="PS51186"/>
    </source>
</evidence>
<dbReference type="GO" id="GO:0016747">
    <property type="term" value="F:acyltransferase activity, transferring groups other than amino-acyl groups"/>
    <property type="evidence" value="ECO:0007669"/>
    <property type="project" value="InterPro"/>
</dbReference>
<sequence length="174" mass="19530">MTPAVTFREQEPGDTGFLQRLFAAGLESSLGLHAWPERERAFVVGMQYEARERDWAQRCPPGRLEIIEVDGAPAGRLRLSRPDTDGTRRVIDLAIAPEHRQRGLATRALTRCTGPLSLNVARTNLPAQRLYTRLGFRPRGGDELDLFLHRQADWRSITHDVATTAPLRNQRGGP</sequence>